<gene>
    <name evidence="1" type="ORF">C8E03_10672</name>
    <name evidence="2" type="ORF">CG710_005255</name>
</gene>
<evidence type="ECO:0000313" key="3">
    <source>
        <dbReference type="Proteomes" id="UP000216411"/>
    </source>
</evidence>
<dbReference type="Proteomes" id="UP000247523">
    <property type="component" value="Unassembled WGS sequence"/>
</dbReference>
<comment type="caution">
    <text evidence="2">The sequence shown here is derived from an EMBL/GenBank/DDBJ whole genome shotgun (WGS) entry which is preliminary data.</text>
</comment>
<dbReference type="RefSeq" id="WP_094376588.1">
    <property type="nucleotide sequence ID" value="NZ_NOKA02000004.1"/>
</dbReference>
<dbReference type="AlphaFoldDB" id="A0A255IJT4"/>
<reference evidence="2 3" key="1">
    <citation type="journal article" date="2017" name="Genome Announc.">
        <title>Draft Genome Sequence of a Sporulating and Motile Strain of Lachnotalea glycerini Isolated from Water in Quebec City, Canada.</title>
        <authorList>
            <person name="Maheux A.F."/>
            <person name="Boudreau D.K."/>
            <person name="Berube E."/>
            <person name="Boissinot M."/>
            <person name="Raymond F."/>
            <person name="Brodeur S."/>
            <person name="Corbeil J."/>
            <person name="Isabel S."/>
            <person name="Omar R.F."/>
            <person name="Bergeron M.G."/>
        </authorList>
    </citation>
    <scope>NUCLEOTIDE SEQUENCE [LARGE SCALE GENOMIC DNA]</scope>
    <source>
        <strain evidence="2 3">CCRI-19302</strain>
    </source>
</reference>
<dbReference type="InterPro" id="IPR009229">
    <property type="entry name" value="AgrD"/>
</dbReference>
<reference evidence="1 4" key="2">
    <citation type="submission" date="2018-05" db="EMBL/GenBank/DDBJ databases">
        <title>Genomic Encyclopedia of Type Strains, Phase IV (KMG-IV): sequencing the most valuable type-strain genomes for metagenomic binning, comparative biology and taxonomic classification.</title>
        <authorList>
            <person name="Goeker M."/>
        </authorList>
    </citation>
    <scope>NUCLEOTIDE SEQUENCE [LARGE SCALE GENOMIC DNA]</scope>
    <source>
        <strain evidence="1 4">DSM 28816</strain>
    </source>
</reference>
<keyword evidence="3" id="KW-1185">Reference proteome</keyword>
<dbReference type="EMBL" id="QICS01000006">
    <property type="protein sequence ID" value="PXV89423.1"/>
    <property type="molecule type" value="Genomic_DNA"/>
</dbReference>
<dbReference type="Proteomes" id="UP000216411">
    <property type="component" value="Unassembled WGS sequence"/>
</dbReference>
<dbReference type="EMBL" id="NOKA02000004">
    <property type="protein sequence ID" value="RDY32388.1"/>
    <property type="molecule type" value="Genomic_DNA"/>
</dbReference>
<dbReference type="OrthoDB" id="2063517at2"/>
<protein>
    <submittedName>
        <fullName evidence="2">Cyclic lactone autoinducer peptide</fullName>
    </submittedName>
</protein>
<evidence type="ECO:0000313" key="1">
    <source>
        <dbReference type="EMBL" id="PXV89423.1"/>
    </source>
</evidence>
<sequence length="48" mass="5485">MREQLKKVSMDVASKIILNSAQKEVNSACFFLGYQPQIPKAAKKLRKF</sequence>
<accession>A0A255IJT4</accession>
<evidence type="ECO:0000313" key="2">
    <source>
        <dbReference type="EMBL" id="RDY32388.1"/>
    </source>
</evidence>
<dbReference type="NCBIfam" id="TIGR04223">
    <property type="entry name" value="quorum_AgrD"/>
    <property type="match status" value="1"/>
</dbReference>
<organism evidence="2 3">
    <name type="scientific">Lachnotalea glycerini</name>
    <dbReference type="NCBI Taxonomy" id="1763509"/>
    <lineage>
        <taxon>Bacteria</taxon>
        <taxon>Bacillati</taxon>
        <taxon>Bacillota</taxon>
        <taxon>Clostridia</taxon>
        <taxon>Lachnospirales</taxon>
        <taxon>Lachnospiraceae</taxon>
        <taxon>Lachnotalea</taxon>
    </lineage>
</organism>
<reference evidence="2" key="3">
    <citation type="submission" date="2018-07" db="EMBL/GenBank/DDBJ databases">
        <authorList>
            <person name="Quirk P.G."/>
            <person name="Krulwich T.A."/>
        </authorList>
    </citation>
    <scope>NUCLEOTIDE SEQUENCE</scope>
    <source>
        <strain evidence="2">CCRI-19302</strain>
    </source>
</reference>
<proteinExistence type="predicted"/>
<evidence type="ECO:0000313" key="4">
    <source>
        <dbReference type="Proteomes" id="UP000247523"/>
    </source>
</evidence>
<name>A0A255IJT4_9FIRM</name>